<evidence type="ECO:0000256" key="1">
    <source>
        <dbReference type="SAM" id="Phobius"/>
    </source>
</evidence>
<dbReference type="Pfam" id="PF16079">
    <property type="entry name" value="Phage_holin_5_2"/>
    <property type="match status" value="1"/>
</dbReference>
<proteinExistence type="predicted"/>
<dbReference type="AlphaFoldDB" id="A0A4R6QC75"/>
<evidence type="ECO:0000313" key="2">
    <source>
        <dbReference type="EMBL" id="TDP59860.1"/>
    </source>
</evidence>
<protein>
    <submittedName>
        <fullName evidence="2">Holin family Hol44 protein (Superfamily V)</fullName>
    </submittedName>
</protein>
<comment type="caution">
    <text evidence="2">The sequence shown here is derived from an EMBL/GenBank/DDBJ whole genome shotgun (WGS) entry which is preliminary data.</text>
</comment>
<accession>A0A4R6QC75</accession>
<keyword evidence="1" id="KW-0812">Transmembrane</keyword>
<feature type="transmembrane region" description="Helical" evidence="1">
    <location>
        <begin position="59"/>
        <end position="77"/>
    </location>
</feature>
<keyword evidence="1" id="KW-0472">Membrane</keyword>
<organism evidence="2 3">
    <name type="scientific">Aminicella lysinilytica</name>
    <dbReference type="NCBI Taxonomy" id="433323"/>
    <lineage>
        <taxon>Bacteria</taxon>
        <taxon>Bacillati</taxon>
        <taxon>Bacillota</taxon>
        <taxon>Clostridia</taxon>
        <taxon>Peptostreptococcales</taxon>
        <taxon>Anaerovoracaceae</taxon>
        <taxon>Aminicella</taxon>
    </lineage>
</organism>
<reference evidence="2 3" key="1">
    <citation type="submission" date="2019-03" db="EMBL/GenBank/DDBJ databases">
        <title>Genomic Encyclopedia of Type Strains, Phase IV (KMG-IV): sequencing the most valuable type-strain genomes for metagenomic binning, comparative biology and taxonomic classification.</title>
        <authorList>
            <person name="Goeker M."/>
        </authorList>
    </citation>
    <scope>NUCLEOTIDE SEQUENCE [LARGE SCALE GENOMIC DNA]</scope>
    <source>
        <strain evidence="2 3">DSM 28287</strain>
    </source>
</reference>
<dbReference type="Proteomes" id="UP000295500">
    <property type="component" value="Unassembled WGS sequence"/>
</dbReference>
<evidence type="ECO:0000313" key="3">
    <source>
        <dbReference type="Proteomes" id="UP000295500"/>
    </source>
</evidence>
<dbReference type="RefSeq" id="WP_133527558.1">
    <property type="nucleotide sequence ID" value="NZ_SNXO01000002.1"/>
</dbReference>
<keyword evidence="1" id="KW-1133">Transmembrane helix</keyword>
<dbReference type="EMBL" id="SNXO01000002">
    <property type="protein sequence ID" value="TDP59860.1"/>
    <property type="molecule type" value="Genomic_DNA"/>
</dbReference>
<feature type="transmembrane region" description="Helical" evidence="1">
    <location>
        <begin position="36"/>
        <end position="53"/>
    </location>
</feature>
<gene>
    <name evidence="2" type="ORF">EV211_102102</name>
</gene>
<keyword evidence="3" id="KW-1185">Reference proteome</keyword>
<feature type="transmembrane region" description="Helical" evidence="1">
    <location>
        <begin position="6"/>
        <end position="24"/>
    </location>
</feature>
<sequence length="130" mass="13701">MDFTFISQMFIPIVLAACLVIGYIVKHVLPTNNKWIPLILAVSGALLGCWSNANIELTSVVYGAVTGLASTGMYEAFTQFIESKNSYNSGDDSKGFPSETAAADINNATSAAAVENEEAIDAEAGDSDVN</sequence>
<dbReference type="InterPro" id="IPR032111">
    <property type="entry name" value="Clostridium_phage_holin"/>
</dbReference>
<name>A0A4R6QC75_9FIRM</name>
<dbReference type="OrthoDB" id="1929673at2"/>